<dbReference type="SUPFAM" id="SSF53474">
    <property type="entry name" value="alpha/beta-Hydrolases"/>
    <property type="match status" value="1"/>
</dbReference>
<dbReference type="GO" id="GO:0006629">
    <property type="term" value="P:lipid metabolic process"/>
    <property type="evidence" value="ECO:0007669"/>
    <property type="project" value="InterPro"/>
</dbReference>
<dbReference type="OrthoDB" id="426718at2759"/>
<dbReference type="InterPro" id="IPR051299">
    <property type="entry name" value="AB_hydrolase_lip/est"/>
</dbReference>
<reference evidence="4 5" key="1">
    <citation type="journal article" date="2015" name="BMC Genomics">
        <title>Insights from the genome of Ophiocordyceps polyrhachis-furcata to pathogenicity and host specificity in insect fungi.</title>
        <authorList>
            <person name="Wichadakul D."/>
            <person name="Kobmoo N."/>
            <person name="Ingsriswang S."/>
            <person name="Tangphatsornruang S."/>
            <person name="Chantasingh D."/>
            <person name="Luangsa-ard J.J."/>
            <person name="Eurwilaichitr L."/>
        </authorList>
    </citation>
    <scope>NUCLEOTIDE SEQUENCE [LARGE SCALE GENOMIC DNA]</scope>
    <source>
        <strain evidence="4 5">BCC 54312</strain>
    </source>
</reference>
<proteinExistence type="predicted"/>
<dbReference type="Proteomes" id="UP000253664">
    <property type="component" value="Unassembled WGS sequence"/>
</dbReference>
<evidence type="ECO:0000313" key="5">
    <source>
        <dbReference type="Proteomes" id="UP000253664"/>
    </source>
</evidence>
<keyword evidence="1" id="KW-0378">Hydrolase</keyword>
<dbReference type="InterPro" id="IPR029058">
    <property type="entry name" value="AB_hydrolase_fold"/>
</dbReference>
<gene>
    <name evidence="4" type="ORF">L249_7569</name>
</gene>
<evidence type="ECO:0000259" key="3">
    <source>
        <dbReference type="Pfam" id="PF01764"/>
    </source>
</evidence>
<accession>A0A367LAW1</accession>
<organism evidence="4 5">
    <name type="scientific">Ophiocordyceps polyrhachis-furcata BCC 54312</name>
    <dbReference type="NCBI Taxonomy" id="1330021"/>
    <lineage>
        <taxon>Eukaryota</taxon>
        <taxon>Fungi</taxon>
        <taxon>Dikarya</taxon>
        <taxon>Ascomycota</taxon>
        <taxon>Pezizomycotina</taxon>
        <taxon>Sordariomycetes</taxon>
        <taxon>Hypocreomycetidae</taxon>
        <taxon>Hypocreales</taxon>
        <taxon>Ophiocordycipitaceae</taxon>
        <taxon>Ophiocordyceps</taxon>
    </lineage>
</organism>
<dbReference type="GO" id="GO:0016787">
    <property type="term" value="F:hydrolase activity"/>
    <property type="evidence" value="ECO:0007669"/>
    <property type="project" value="UniProtKB-KW"/>
</dbReference>
<feature type="region of interest" description="Disordered" evidence="2">
    <location>
        <begin position="272"/>
        <end position="307"/>
    </location>
</feature>
<dbReference type="PANTHER" id="PTHR46640">
    <property type="entry name" value="TRIACYLGLYCEROL LIPASE, PUTATIVE (AFU_ORTHOLOGUE AFUA_6G06510)-RELATED"/>
    <property type="match status" value="1"/>
</dbReference>
<dbReference type="PANTHER" id="PTHR46640:SF3">
    <property type="entry name" value="LIPASE LIH1-RELATED"/>
    <property type="match status" value="1"/>
</dbReference>
<feature type="domain" description="Fungal lipase-type" evidence="3">
    <location>
        <begin position="67"/>
        <end position="204"/>
    </location>
</feature>
<dbReference type="STRING" id="1330021.A0A367LAW1"/>
<feature type="compositionally biased region" description="Basic and acidic residues" evidence="2">
    <location>
        <begin position="292"/>
        <end position="307"/>
    </location>
</feature>
<sequence length="307" mass="33927">MDEAILLSEISQKLLDSFRRYVEISAATYSKPCPHPPQGIEIVRYIDDKPTGTQGFIAKDEAANEAIVAFRGSDDLLDAITDLDFFFTPLRTLGVQECPNCLVHRGFLRSWNSVANETVNTVKELLDSNPDMKITITGQSLGGALASLATTTFRGLGFDVKTYTYGQPRTGNQQYADFVDDLTSRDTMFRVTHTNDGVPQAPPRFLGFRHHSTEYWQSVDEPIAAKTFRCVGQEPVDCNNSLIGIGINKAHTFYIGVSVGDLRDRGQMICNARRPRVPDESSESGSEGSYGSEDKEKSYGSEGKEKS</sequence>
<comment type="caution">
    <text evidence="4">The sequence shown here is derived from an EMBL/GenBank/DDBJ whole genome shotgun (WGS) entry which is preliminary data.</text>
</comment>
<dbReference type="InterPro" id="IPR002921">
    <property type="entry name" value="Fungal_lipase-type"/>
</dbReference>
<evidence type="ECO:0000313" key="4">
    <source>
        <dbReference type="EMBL" id="RCI11555.1"/>
    </source>
</evidence>
<dbReference type="CDD" id="cd00519">
    <property type="entry name" value="Lipase_3"/>
    <property type="match status" value="1"/>
</dbReference>
<dbReference type="Pfam" id="PF01764">
    <property type="entry name" value="Lipase_3"/>
    <property type="match status" value="1"/>
</dbReference>
<dbReference type="Gene3D" id="3.40.50.1820">
    <property type="entry name" value="alpha/beta hydrolase"/>
    <property type="match status" value="1"/>
</dbReference>
<name>A0A367LAW1_9HYPO</name>
<protein>
    <recommendedName>
        <fullName evidence="3">Fungal lipase-type domain-containing protein</fullName>
    </recommendedName>
</protein>
<dbReference type="EMBL" id="LKCN02000010">
    <property type="protein sequence ID" value="RCI11555.1"/>
    <property type="molecule type" value="Genomic_DNA"/>
</dbReference>
<evidence type="ECO:0000256" key="2">
    <source>
        <dbReference type="SAM" id="MobiDB-lite"/>
    </source>
</evidence>
<keyword evidence="5" id="KW-1185">Reference proteome</keyword>
<evidence type="ECO:0000256" key="1">
    <source>
        <dbReference type="ARBA" id="ARBA00022801"/>
    </source>
</evidence>
<dbReference type="AlphaFoldDB" id="A0A367LAW1"/>